<protein>
    <submittedName>
        <fullName evidence="1">Uncharacterized protein</fullName>
    </submittedName>
</protein>
<dbReference type="OrthoDB" id="876744at2"/>
<sequence length="215" mass="24953">MTTLKKIGKRFSLESHVKAVLFGHFFRDAADWIALYHHSQSFPVHNMSIMTKQFIMLRMALECILKAILIGLSKKDETAKEAYIVARKCSHNLSKIIAECKERANGKYRICTKQTFERIQKIDKLGIGVRYDLDMKTAYKKESFTERITGTGPVSGVIIDEEFQEDMKNDFLHFVRLAKRVWDKRLKGYNIILGSRIKEINDYINSIISSAKRRN</sequence>
<gene>
    <name evidence="1" type="ORF">TDIS_1856</name>
</gene>
<dbReference type="RefSeq" id="WP_068671590.1">
    <property type="nucleotide sequence ID" value="NZ_LWLG01000017.1"/>
</dbReference>
<name>A0A179D1U7_9BACT</name>
<dbReference type="AlphaFoldDB" id="A0A179D1U7"/>
<dbReference type="Proteomes" id="UP000078390">
    <property type="component" value="Unassembled WGS sequence"/>
</dbReference>
<reference evidence="1 2" key="1">
    <citation type="submission" date="2016-04" db="EMBL/GenBank/DDBJ databases">
        <title>Genome analysis of Thermosulfurimonas dismutans, the first thermophilic sulfur-disproportionating bacterium of the phylum Thermodesulfobacteria.</title>
        <authorList>
            <person name="Mardanov A.V."/>
            <person name="Beletsky A.V."/>
            <person name="Kadnikov V.V."/>
            <person name="Slobodkin A.I."/>
            <person name="Ravin N.V."/>
        </authorList>
    </citation>
    <scope>NUCLEOTIDE SEQUENCE [LARGE SCALE GENOMIC DNA]</scope>
    <source>
        <strain evidence="1 2">S95</strain>
    </source>
</reference>
<evidence type="ECO:0000313" key="1">
    <source>
        <dbReference type="EMBL" id="OAQ20037.1"/>
    </source>
</evidence>
<proteinExistence type="predicted"/>
<organism evidence="1 2">
    <name type="scientific">Thermosulfurimonas dismutans</name>
    <dbReference type="NCBI Taxonomy" id="999894"/>
    <lineage>
        <taxon>Bacteria</taxon>
        <taxon>Pseudomonadati</taxon>
        <taxon>Thermodesulfobacteriota</taxon>
        <taxon>Thermodesulfobacteria</taxon>
        <taxon>Thermodesulfobacteriales</taxon>
        <taxon>Thermodesulfobacteriaceae</taxon>
        <taxon>Thermosulfurimonas</taxon>
    </lineage>
</organism>
<comment type="caution">
    <text evidence="1">The sequence shown here is derived from an EMBL/GenBank/DDBJ whole genome shotgun (WGS) entry which is preliminary data.</text>
</comment>
<evidence type="ECO:0000313" key="2">
    <source>
        <dbReference type="Proteomes" id="UP000078390"/>
    </source>
</evidence>
<keyword evidence="2" id="KW-1185">Reference proteome</keyword>
<accession>A0A179D1U7</accession>
<dbReference type="EMBL" id="LWLG01000017">
    <property type="protein sequence ID" value="OAQ20037.1"/>
    <property type="molecule type" value="Genomic_DNA"/>
</dbReference>